<evidence type="ECO:0000313" key="3">
    <source>
        <dbReference type="EMBL" id="TFK17229.1"/>
    </source>
</evidence>
<proteinExistence type="predicted"/>
<feature type="compositionally biased region" description="Pro residues" evidence="1">
    <location>
        <begin position="1411"/>
        <end position="1423"/>
    </location>
</feature>
<dbReference type="Proteomes" id="UP000307440">
    <property type="component" value="Unassembled WGS sequence"/>
</dbReference>
<dbReference type="EMBL" id="ML210547">
    <property type="protein sequence ID" value="TFK17229.1"/>
    <property type="molecule type" value="Genomic_DNA"/>
</dbReference>
<evidence type="ECO:0000313" key="4">
    <source>
        <dbReference type="Proteomes" id="UP000307440"/>
    </source>
</evidence>
<gene>
    <name evidence="3" type="ORF">FA15DRAFT_711025</name>
</gene>
<dbReference type="InterPro" id="IPR058210">
    <property type="entry name" value="SACS/Nov_dom"/>
</dbReference>
<dbReference type="Pfam" id="PF25794">
    <property type="entry name" value="SACS"/>
    <property type="match status" value="1"/>
</dbReference>
<dbReference type="STRING" id="230819.A0A5C3KAW9"/>
<dbReference type="InterPro" id="IPR036890">
    <property type="entry name" value="HATPase_C_sf"/>
</dbReference>
<keyword evidence="4" id="KW-1185">Reference proteome</keyword>
<reference evidence="3 4" key="1">
    <citation type="journal article" date="2019" name="Nat. Ecol. Evol.">
        <title>Megaphylogeny resolves global patterns of mushroom evolution.</title>
        <authorList>
            <person name="Varga T."/>
            <person name="Krizsan K."/>
            <person name="Foldi C."/>
            <person name="Dima B."/>
            <person name="Sanchez-Garcia M."/>
            <person name="Sanchez-Ramirez S."/>
            <person name="Szollosi G.J."/>
            <person name="Szarkandi J.G."/>
            <person name="Papp V."/>
            <person name="Albert L."/>
            <person name="Andreopoulos W."/>
            <person name="Angelini C."/>
            <person name="Antonin V."/>
            <person name="Barry K.W."/>
            <person name="Bougher N.L."/>
            <person name="Buchanan P."/>
            <person name="Buyck B."/>
            <person name="Bense V."/>
            <person name="Catcheside P."/>
            <person name="Chovatia M."/>
            <person name="Cooper J."/>
            <person name="Damon W."/>
            <person name="Desjardin D."/>
            <person name="Finy P."/>
            <person name="Geml J."/>
            <person name="Haridas S."/>
            <person name="Hughes K."/>
            <person name="Justo A."/>
            <person name="Karasinski D."/>
            <person name="Kautmanova I."/>
            <person name="Kiss B."/>
            <person name="Kocsube S."/>
            <person name="Kotiranta H."/>
            <person name="LaButti K.M."/>
            <person name="Lechner B.E."/>
            <person name="Liimatainen K."/>
            <person name="Lipzen A."/>
            <person name="Lukacs Z."/>
            <person name="Mihaltcheva S."/>
            <person name="Morgado L.N."/>
            <person name="Niskanen T."/>
            <person name="Noordeloos M.E."/>
            <person name="Ohm R.A."/>
            <person name="Ortiz-Santana B."/>
            <person name="Ovrebo C."/>
            <person name="Racz N."/>
            <person name="Riley R."/>
            <person name="Savchenko A."/>
            <person name="Shiryaev A."/>
            <person name="Soop K."/>
            <person name="Spirin V."/>
            <person name="Szebenyi C."/>
            <person name="Tomsovsky M."/>
            <person name="Tulloss R.E."/>
            <person name="Uehling J."/>
            <person name="Grigoriev I.V."/>
            <person name="Vagvolgyi C."/>
            <person name="Papp T."/>
            <person name="Martin F.M."/>
            <person name="Miettinen O."/>
            <person name="Hibbett D.S."/>
            <person name="Nagy L.G."/>
        </authorList>
    </citation>
    <scope>NUCLEOTIDE SEQUENCE [LARGE SCALE GENOMIC DNA]</scope>
    <source>
        <strain evidence="3 4">CBS 121175</strain>
    </source>
</reference>
<protein>
    <recommendedName>
        <fullName evidence="2">Sacsin/Nov domain-containing protein</fullName>
    </recommendedName>
</protein>
<evidence type="ECO:0000256" key="1">
    <source>
        <dbReference type="SAM" id="MobiDB-lite"/>
    </source>
</evidence>
<accession>A0A5C3KAW9</accession>
<feature type="domain" description="Sacsin/Nov" evidence="2">
    <location>
        <begin position="21"/>
        <end position="135"/>
    </location>
</feature>
<dbReference type="SUPFAM" id="SSF55874">
    <property type="entry name" value="ATPase domain of HSP90 chaperone/DNA topoisomerase II/histidine kinase"/>
    <property type="match status" value="1"/>
</dbReference>
<dbReference type="OrthoDB" id="10031156at2759"/>
<dbReference type="PANTHER" id="PTHR47839:SF1">
    <property type="entry name" value="DOMAIN PROTEIN, PUTATIVE (AFU_ORTHOLOGUE AFUA_6G04830)-RELATED"/>
    <property type="match status" value="1"/>
</dbReference>
<dbReference type="NCBIfam" id="NF047352">
    <property type="entry name" value="P_loop_sacsin"/>
    <property type="match status" value="1"/>
</dbReference>
<evidence type="ECO:0000259" key="2">
    <source>
        <dbReference type="Pfam" id="PF25794"/>
    </source>
</evidence>
<sequence length="1528" mass="171640">MVSKVVWARGEERVEVNQRALIDKVLARYSGEFTVFRELLQNSDDARAKAVQIHFLTQLEEKSTDLDADLKDLKKIIISRWKFQNNGEVFREEGWARLKKIAEGNPDEGKIGAFGVGFYSVFSVTEEPIVTSGGSCMKFFWKDNKDQLCVVRGSFPKGSSEEKSEWTTFDMPLREPAAIPSPFNLIRFLSSSITFMTSLLKVTVFLDNKPLANLERAIGGSENVKIPKSLTTSLRTPQSTMHIMRVQSTSLNIRAEVMKWVYLSGSEKKRPILDKVQDLVSRNLFSGRSKPSRTSTSATTCTPKDLPDLNTTSISLRIYSANIEVKLNDGKLKEGLLRAMKKKPPSNMQYQLIYTGPSEYEASVIDDLNYPESTGSVFQGLRADLDGKGLARVFIGHSTGQTTGMGGHMSARFIPTVEREAIDLMDPNVSVWNKELLAVGGVLSRVVYESEMEKIQKAWEASQSEGADSIPATRSLRSLMQHAIHLLKFFAFHRSTPSEEVSQCLEKHFFANPREFSMMSSKGIKPCSEIRLPGPFVSDFLKDLPFLPDDILKGFEQILKAMEDTEILTPVKFSDVLGELKSRPLRMNEMVSCLKWWEDNTKEGKASQDEIREYGQELVSAAEVDVGRGKRLRLSSIQTFVGLLLEIPTDGPLPAHVLPPRISKEFDPDTLCHTFGWTELTLQQWLDHFCGLIGKPGMEMFDLTISLVWAERVLLVLGRAWPDMCEQIKKSVLDRLKGIACIPTRSGIKKPTEAYLPNDDVMSMFPDLPISFMPSGNPIGKGLRNLMETLGVKKRVEIQVIINRMSETHGWNTTSLIEYLVSIRSTLTEEDMKALRELKAFPRDTRNSGRPESGFARYCAMELYEPTAVFRELGLPILHWDDDVEWQRECDEARFLNSIGLQPAPELSILMQLCASKDFRVHTTALRYLLDNMGGAYKHYSARDFSSCAYLPAMLGSEKVLGTPQEVVNGRQWMELGFPLLHPEYQRFSVVLQVEEHPSTDQLVSLLLKKPPKTHQEAMKVFSAMSVRISDFNAAQRQKLSTARMVPVENAEDCADPTFVFRSPSQCYLHSKTHAIYLKLFHFVDFGQTANGFLEVCGAKRHPNIVEIGTILLKDPRRFFDNCEGPQHYMTELHTIARHIDSFSEETVSRMKRSPMLLAKQRKAIATGGTGNLPTGKWDLALDLKRACEIAIVDDTVLYEQFGELVSAAPQDDVIEGFYFRLGSKPLSSLVKEEYIESPEVHNARAANNLQELVLERLPLFLSERTDHATRIKIMSWFSSGNFKVRSFKTLKIRKSLICLPSDHWKPSEVSALARKAPGGGPIELWISVGLELDYYEVALALNKLIFNAAKANDVLLLTTILSTDLGLLKRRGYNVDRILKRQVVEELGEVVPRLYPSHTSVSGTLAAPAPRVPTVPDVPPNQTPQNPSTADVPLLDNPQLFLQPATRPSTPLNTSSLEGKLKNIQHTLQRVFVGTRPRPQVVSEASKTHEIKYSLDRSTCCLVNYEECFTLLGSKENVGSGIFVSRG</sequence>
<dbReference type="Gene3D" id="3.30.565.10">
    <property type="entry name" value="Histidine kinase-like ATPase, C-terminal domain"/>
    <property type="match status" value="1"/>
</dbReference>
<name>A0A5C3KAW9_COPMA</name>
<dbReference type="Pfam" id="PF12449">
    <property type="entry name" value="DUF3684"/>
    <property type="match status" value="1"/>
</dbReference>
<dbReference type="InterPro" id="IPR022155">
    <property type="entry name" value="DUF3684"/>
</dbReference>
<organism evidence="3 4">
    <name type="scientific">Coprinopsis marcescibilis</name>
    <name type="common">Agaric fungus</name>
    <name type="synonym">Psathyrella marcescibilis</name>
    <dbReference type="NCBI Taxonomy" id="230819"/>
    <lineage>
        <taxon>Eukaryota</taxon>
        <taxon>Fungi</taxon>
        <taxon>Dikarya</taxon>
        <taxon>Basidiomycota</taxon>
        <taxon>Agaricomycotina</taxon>
        <taxon>Agaricomycetes</taxon>
        <taxon>Agaricomycetidae</taxon>
        <taxon>Agaricales</taxon>
        <taxon>Agaricineae</taxon>
        <taxon>Psathyrellaceae</taxon>
        <taxon>Coprinopsis</taxon>
    </lineage>
</organism>
<dbReference type="PANTHER" id="PTHR47839">
    <property type="entry name" value="DOMAIN PROTEIN, PUTATIVE (AFU_ORTHOLOGUE AFUA_6G04830)-RELATED"/>
    <property type="match status" value="1"/>
</dbReference>
<feature type="region of interest" description="Disordered" evidence="1">
    <location>
        <begin position="1403"/>
        <end position="1435"/>
    </location>
</feature>